<proteinExistence type="predicted"/>
<name>A0AAV6V8L5_9ARAC</name>
<evidence type="ECO:0000313" key="1">
    <source>
        <dbReference type="EMBL" id="KAG8191941.1"/>
    </source>
</evidence>
<dbReference type="EMBL" id="JAFNEN010000149">
    <property type="protein sequence ID" value="KAG8191941.1"/>
    <property type="molecule type" value="Genomic_DNA"/>
</dbReference>
<sequence length="108" mass="12061">MVVITIPGLIGDEVTRLIDEEIRKENPTFLMKPEYRPYISFPPADSAENGSQTKVVAKYTKRGPAIKMKAPSIAGPEDRFMEGGRPTALVRYPVTRLIPGYLVEIEAR</sequence>
<reference evidence="1 2" key="1">
    <citation type="journal article" date="2022" name="Nat. Ecol. Evol.">
        <title>A masculinizing supergene underlies an exaggerated male reproductive morph in a spider.</title>
        <authorList>
            <person name="Hendrickx F."/>
            <person name="De Corte Z."/>
            <person name="Sonet G."/>
            <person name="Van Belleghem S.M."/>
            <person name="Kostlbacher S."/>
            <person name="Vangestel C."/>
        </authorList>
    </citation>
    <scope>NUCLEOTIDE SEQUENCE [LARGE SCALE GENOMIC DNA]</scope>
    <source>
        <strain evidence="1">W744_W776</strain>
    </source>
</reference>
<dbReference type="AlphaFoldDB" id="A0AAV6V8L5"/>
<accession>A0AAV6V8L5</accession>
<keyword evidence="2" id="KW-1185">Reference proteome</keyword>
<dbReference type="Proteomes" id="UP000827092">
    <property type="component" value="Unassembled WGS sequence"/>
</dbReference>
<evidence type="ECO:0000313" key="2">
    <source>
        <dbReference type="Proteomes" id="UP000827092"/>
    </source>
</evidence>
<comment type="caution">
    <text evidence="1">The sequence shown here is derived from an EMBL/GenBank/DDBJ whole genome shotgun (WGS) entry which is preliminary data.</text>
</comment>
<protein>
    <submittedName>
        <fullName evidence="1">Uncharacterized protein</fullName>
    </submittedName>
</protein>
<gene>
    <name evidence="1" type="ORF">JTE90_007737</name>
</gene>
<organism evidence="1 2">
    <name type="scientific">Oedothorax gibbosus</name>
    <dbReference type="NCBI Taxonomy" id="931172"/>
    <lineage>
        <taxon>Eukaryota</taxon>
        <taxon>Metazoa</taxon>
        <taxon>Ecdysozoa</taxon>
        <taxon>Arthropoda</taxon>
        <taxon>Chelicerata</taxon>
        <taxon>Arachnida</taxon>
        <taxon>Araneae</taxon>
        <taxon>Araneomorphae</taxon>
        <taxon>Entelegynae</taxon>
        <taxon>Araneoidea</taxon>
        <taxon>Linyphiidae</taxon>
        <taxon>Erigoninae</taxon>
        <taxon>Oedothorax</taxon>
    </lineage>
</organism>